<accession>S7TTM0</accession>
<keyword evidence="5" id="KW-0949">S-adenosyl-L-methionine</keyword>
<dbReference type="GO" id="GO:0046872">
    <property type="term" value="F:metal ion binding"/>
    <property type="evidence" value="ECO:0007669"/>
    <property type="project" value="UniProtKB-KW"/>
</dbReference>
<dbReference type="PROSITE" id="PS51918">
    <property type="entry name" value="RADICAL_SAM"/>
    <property type="match status" value="1"/>
</dbReference>
<evidence type="ECO:0000259" key="10">
    <source>
        <dbReference type="PROSITE" id="PS51918"/>
    </source>
</evidence>
<dbReference type="GO" id="GO:0051539">
    <property type="term" value="F:4 iron, 4 sulfur cluster binding"/>
    <property type="evidence" value="ECO:0007669"/>
    <property type="project" value="UniProtKB-KW"/>
</dbReference>
<dbReference type="SFLD" id="SFLDG01070">
    <property type="entry name" value="PLP-dependent"/>
    <property type="match status" value="1"/>
</dbReference>
<keyword evidence="8" id="KW-0408">Iron</keyword>
<keyword evidence="9" id="KW-0411">Iron-sulfur</keyword>
<dbReference type="PANTHER" id="PTHR30538:SF0">
    <property type="entry name" value="L-LYSINE 2,3-AMINOMUTASE AQ_1632-RELATED"/>
    <property type="match status" value="1"/>
</dbReference>
<dbReference type="PANTHER" id="PTHR30538">
    <property type="entry name" value="LYSINE 2,3-AMINOMUTASE-RELATED"/>
    <property type="match status" value="1"/>
</dbReference>
<dbReference type="SUPFAM" id="SSF102114">
    <property type="entry name" value="Radical SAM enzymes"/>
    <property type="match status" value="1"/>
</dbReference>
<dbReference type="Gene3D" id="6.10.140.1170">
    <property type="match status" value="1"/>
</dbReference>
<dbReference type="NCBIfam" id="TIGR00238">
    <property type="entry name" value="KamA family radical SAM protein"/>
    <property type="match status" value="1"/>
</dbReference>
<gene>
    <name evidence="11" type="ORF">dsmv_0157</name>
</gene>
<dbReference type="EMBL" id="ATHJ01000083">
    <property type="protein sequence ID" value="EPR40432.1"/>
    <property type="molecule type" value="Genomic_DNA"/>
</dbReference>
<comment type="similarity">
    <text evidence="3">Belongs to the radical SAM superfamily. KamA family.</text>
</comment>
<keyword evidence="4" id="KW-0004">4Fe-4S</keyword>
<protein>
    <submittedName>
        <fullName evidence="11">Lysine 2,3-aminomutase YodO family protein</fullName>
    </submittedName>
</protein>
<reference evidence="11 12" key="1">
    <citation type="journal article" date="2013" name="Genome Announc.">
        <title>Draft genome sequences for three mercury-methylating, sulfate-reducing bacteria.</title>
        <authorList>
            <person name="Brown S.D."/>
            <person name="Hurt R.A.Jr."/>
            <person name="Gilmour C.C."/>
            <person name="Elias D.A."/>
        </authorList>
    </citation>
    <scope>NUCLEOTIDE SEQUENCE [LARGE SCALE GENOMIC DNA]</scope>
    <source>
        <strain evidence="11 12">DSM 2059</strain>
    </source>
</reference>
<evidence type="ECO:0000256" key="2">
    <source>
        <dbReference type="ARBA" id="ARBA00001966"/>
    </source>
</evidence>
<dbReference type="InterPro" id="IPR058240">
    <property type="entry name" value="rSAM_sf"/>
</dbReference>
<feature type="domain" description="Radical SAM core" evidence="10">
    <location>
        <begin position="298"/>
        <end position="550"/>
    </location>
</feature>
<evidence type="ECO:0000256" key="8">
    <source>
        <dbReference type="ARBA" id="ARBA00023004"/>
    </source>
</evidence>
<comment type="caution">
    <text evidence="11">The sequence shown here is derived from an EMBL/GenBank/DDBJ whole genome shotgun (WGS) entry which is preliminary data.</text>
</comment>
<organism evidence="11 12">
    <name type="scientific">Desulfococcus multivorans DSM 2059</name>
    <dbReference type="NCBI Taxonomy" id="1121405"/>
    <lineage>
        <taxon>Bacteria</taxon>
        <taxon>Pseudomonadati</taxon>
        <taxon>Thermodesulfobacteriota</taxon>
        <taxon>Desulfobacteria</taxon>
        <taxon>Desulfobacterales</taxon>
        <taxon>Desulfococcaceae</taxon>
        <taxon>Desulfococcus</taxon>
    </lineage>
</organism>
<evidence type="ECO:0000256" key="9">
    <source>
        <dbReference type="ARBA" id="ARBA00023014"/>
    </source>
</evidence>
<dbReference type="Proteomes" id="UP000014977">
    <property type="component" value="Unassembled WGS sequence"/>
</dbReference>
<dbReference type="Gene3D" id="3.20.20.70">
    <property type="entry name" value="Aldolase class I"/>
    <property type="match status" value="1"/>
</dbReference>
<name>S7TTM0_DESML</name>
<proteinExistence type="inferred from homology"/>
<dbReference type="GO" id="GO:0003824">
    <property type="term" value="F:catalytic activity"/>
    <property type="evidence" value="ECO:0007669"/>
    <property type="project" value="InterPro"/>
</dbReference>
<dbReference type="AlphaFoldDB" id="S7TTM0"/>
<evidence type="ECO:0000256" key="3">
    <source>
        <dbReference type="ARBA" id="ARBA00008703"/>
    </source>
</evidence>
<keyword evidence="6" id="KW-0479">Metal-binding</keyword>
<dbReference type="STRING" id="897.B2D07_03840"/>
<dbReference type="PATRIC" id="fig|1121405.3.peg.2020"/>
<keyword evidence="12" id="KW-1185">Reference proteome</keyword>
<evidence type="ECO:0000256" key="5">
    <source>
        <dbReference type="ARBA" id="ARBA00022691"/>
    </source>
</evidence>
<dbReference type="InterPro" id="IPR013785">
    <property type="entry name" value="Aldolase_TIM"/>
</dbReference>
<comment type="cofactor">
    <cofactor evidence="2">
        <name>[4Fe-4S] cluster</name>
        <dbReference type="ChEBI" id="CHEBI:49883"/>
    </cofactor>
</comment>
<dbReference type="InterPro" id="IPR007197">
    <property type="entry name" value="rSAM"/>
</dbReference>
<dbReference type="InterPro" id="IPR003739">
    <property type="entry name" value="Lys_aminomutase/Glu_NH3_mut"/>
</dbReference>
<dbReference type="SFLD" id="SFLDS00029">
    <property type="entry name" value="Radical_SAM"/>
    <property type="match status" value="1"/>
</dbReference>
<evidence type="ECO:0000313" key="12">
    <source>
        <dbReference type="Proteomes" id="UP000014977"/>
    </source>
</evidence>
<comment type="cofactor">
    <cofactor evidence="1">
        <name>pyridoxal 5'-phosphate</name>
        <dbReference type="ChEBI" id="CHEBI:597326"/>
    </cofactor>
</comment>
<dbReference type="RefSeq" id="WP_020876346.1">
    <property type="nucleotide sequence ID" value="NZ_ATHJ01000083.1"/>
</dbReference>
<evidence type="ECO:0000256" key="4">
    <source>
        <dbReference type="ARBA" id="ARBA00022485"/>
    </source>
</evidence>
<dbReference type="eggNOG" id="COG1509">
    <property type="taxonomic scope" value="Bacteria"/>
</dbReference>
<evidence type="ECO:0000313" key="11">
    <source>
        <dbReference type="EMBL" id="EPR40432.1"/>
    </source>
</evidence>
<sequence>MENKITPKRILKILDTVPELKAILITDEAVDEKRRLIRYFLSDTLNAVFEDNPTIPPLEWIQTRNAVNVLRSIVSKRNERLAGFSLLTYINDLIHGKDLGDRPQPGAGFYAEFEHLLRAVVGKTAVYSEKVPPFLKHSGRRAARLRSKDLGRMAANAEKYMARYPFGLDRETIAKRKANKQRILKYFGAADADWEKWKWHTSHIIRDAKTLSELVTLTPEEFQAVEMARQHRIPFGITPYYLALMDPNPDRKADYAVRAQVIPPLHYVERMKENKANKGCSMDFMLEQDTSPIDGITRRYPHIVILKPVMTCPQICVYCQRNWEIEDVYSRSAMLGQKRLDAALEWIEGTPGVKEVLVTGGDPLLLANDRIEKLLGRLSRISHVDRIRIGTRMLVTLPQRITDSLVDAVRRFHVPGKREVVIMTHFEHQYEITPQSMAAVQKFRRAGMGVYNQMVFTFHNSRRFEAAAIRHRLRLIGVTPYYTFNAKGKEETDDYRVPIARLLQEQHEEARLMPGTVRTDEIVFNVPKLGKNYLRAGQHHDIISILPDGRRVYEFHPWEKKLSLVDTYVYTDVSIYDYLERLKKAGEDARLYSTIWYYY</sequence>
<dbReference type="CDD" id="cd01335">
    <property type="entry name" value="Radical_SAM"/>
    <property type="match status" value="1"/>
</dbReference>
<evidence type="ECO:0000256" key="6">
    <source>
        <dbReference type="ARBA" id="ARBA00022723"/>
    </source>
</evidence>
<evidence type="ECO:0000256" key="1">
    <source>
        <dbReference type="ARBA" id="ARBA00001933"/>
    </source>
</evidence>
<evidence type="ECO:0000256" key="7">
    <source>
        <dbReference type="ARBA" id="ARBA00022898"/>
    </source>
</evidence>
<keyword evidence="7" id="KW-0663">Pyridoxal phosphate</keyword>